<gene>
    <name evidence="2" type="ORF">E8A74_32395</name>
    <name evidence="1" type="ORF">E8A74_34095</name>
</gene>
<accession>A0A4U1J0J5</accession>
<dbReference type="SUPFAM" id="SSF53850">
    <property type="entry name" value="Periplasmic binding protein-like II"/>
    <property type="match status" value="1"/>
</dbReference>
<dbReference type="EMBL" id="SSMQ01000042">
    <property type="protein sequence ID" value="TKD01063.1"/>
    <property type="molecule type" value="Genomic_DNA"/>
</dbReference>
<dbReference type="AlphaFoldDB" id="A0A4U1J0J5"/>
<reference evidence="1 3" key="1">
    <citation type="submission" date="2019-04" db="EMBL/GenBank/DDBJ databases">
        <authorList>
            <person name="Li Y."/>
            <person name="Wang J."/>
        </authorList>
    </citation>
    <scope>NUCLEOTIDE SEQUENCE [LARGE SCALE GENOMIC DNA]</scope>
    <source>
        <strain evidence="1 3">DSM 14668</strain>
    </source>
</reference>
<proteinExistence type="predicted"/>
<evidence type="ECO:0000313" key="1">
    <source>
        <dbReference type="EMBL" id="TKD00536.1"/>
    </source>
</evidence>
<organism evidence="1 3">
    <name type="scientific">Polyangium fumosum</name>
    <dbReference type="NCBI Taxonomy" id="889272"/>
    <lineage>
        <taxon>Bacteria</taxon>
        <taxon>Pseudomonadati</taxon>
        <taxon>Myxococcota</taxon>
        <taxon>Polyangia</taxon>
        <taxon>Polyangiales</taxon>
        <taxon>Polyangiaceae</taxon>
        <taxon>Polyangium</taxon>
    </lineage>
</organism>
<dbReference type="Proteomes" id="UP000309215">
    <property type="component" value="Unassembled WGS sequence"/>
</dbReference>
<dbReference type="EMBL" id="SSMQ01000046">
    <property type="protein sequence ID" value="TKD00536.1"/>
    <property type="molecule type" value="Genomic_DNA"/>
</dbReference>
<protein>
    <recommendedName>
        <fullName evidence="4">Phosphate/phosphite/phosphonate ABC transporter substrate-binding protein</fullName>
    </recommendedName>
</protein>
<keyword evidence="3" id="KW-1185">Reference proteome</keyword>
<dbReference type="Gene3D" id="3.40.190.10">
    <property type="entry name" value="Periplasmic binding protein-like II"/>
    <property type="match status" value="2"/>
</dbReference>
<dbReference type="PANTHER" id="PTHR35841:SF1">
    <property type="entry name" value="PHOSPHONATES-BINDING PERIPLASMIC PROTEIN"/>
    <property type="match status" value="1"/>
</dbReference>
<comment type="caution">
    <text evidence="1">The sequence shown here is derived from an EMBL/GenBank/DDBJ whole genome shotgun (WGS) entry which is preliminary data.</text>
</comment>
<dbReference type="RefSeq" id="WP_136932991.1">
    <property type="nucleotide sequence ID" value="NZ_SSMQ01000042.1"/>
</dbReference>
<evidence type="ECO:0000313" key="2">
    <source>
        <dbReference type="EMBL" id="TKD01063.1"/>
    </source>
</evidence>
<sequence>MADPTILIGAVAYDPKVVTIWEGMREHFQEHGVSLDFALFSSYERQIEALLHGHVDIAWNSGISHVRVKRRTEGKAIGIAMRDRDRDVCAKILIRREVVVRKLTDLHGKVLAVGTRDSAQSRILPLYYLKQAGVDLNQVKILAFDSDVGKHGDTGASELAVLAAVHEGRAHAGAVGSLVFQAEQATGHVDPRIVDVLWTTPTFDLRMFDAMPTLAADKAETFKRVLSEMAYANPKHRKLLDMEGLRRWVPGREQSYAPVRAALDDLPGFG</sequence>
<name>A0A4U1J0J5_9BACT</name>
<dbReference type="PANTHER" id="PTHR35841">
    <property type="entry name" value="PHOSPHONATES-BINDING PERIPLASMIC PROTEIN"/>
    <property type="match status" value="1"/>
</dbReference>
<evidence type="ECO:0008006" key="4">
    <source>
        <dbReference type="Google" id="ProtNLM"/>
    </source>
</evidence>
<evidence type="ECO:0000313" key="3">
    <source>
        <dbReference type="Proteomes" id="UP000309215"/>
    </source>
</evidence>
<dbReference type="OrthoDB" id="5318791at2"/>
<dbReference type="Pfam" id="PF12974">
    <property type="entry name" value="Phosphonate-bd"/>
    <property type="match status" value="1"/>
</dbReference>